<sequence>MLGPVFNREAAVAPKRPRLYVARALYLLAMFLLLCTGYLVLSGMRPLRTAGDLSRFGGSMFLLLAPLQMIIVTFQAAVGAASSVAQEKDRRTLILMLLTRLTGTEVVVGKLAASMIVVGSMLAACLPLFLVLPLFGGVSAGQVANLYAVTLTTALFAGAVGTVVGLWREKTFQAIAFTVLVLVLWVVAWELLASGIVTGGNWRFGAYTSPIQALLAAVSPLSPFSTAPVSSAVGYSLFMLMVSGIVLAIGVARVRVWNPSREVRIKPQEAEGSHDLAAADGTTAPVASWKARAPREVWSNPVLWREIRTWAYGRKVLIIRLAYLVICLVVAAVLYGAIENGQAYERTGVAGRALPAATLPVAALGVISLLLVNALAVNSVTTERDVLALDLLMVTDLRPAEFVFGKIFGVLYVAKEMVLIPMAILIALGGAGVMSWENTVYAVLGAIALYLFVATVGVHCGLNYPAGRTATLVSLGTIFFLCIGVAICMVIMVSFRGAFELQLPPFLAMILGGGAGLYAALGWRNPSSAIFSASFALPLITFYAITQFLLQRDQLFVFLPVVCGYVFATAAMLVPALSEFDVSLESHRGGEGGE</sequence>
<feature type="transmembrane region" description="Helical" evidence="1">
    <location>
        <begin position="20"/>
        <end position="41"/>
    </location>
</feature>
<organism evidence="2 3">
    <name type="scientific">Roseimaritima multifibrata</name>
    <dbReference type="NCBI Taxonomy" id="1930274"/>
    <lineage>
        <taxon>Bacteria</taxon>
        <taxon>Pseudomonadati</taxon>
        <taxon>Planctomycetota</taxon>
        <taxon>Planctomycetia</taxon>
        <taxon>Pirellulales</taxon>
        <taxon>Pirellulaceae</taxon>
        <taxon>Roseimaritima</taxon>
    </lineage>
</organism>
<keyword evidence="1" id="KW-1133">Transmembrane helix</keyword>
<feature type="transmembrane region" description="Helical" evidence="1">
    <location>
        <begin position="358"/>
        <end position="381"/>
    </location>
</feature>
<accession>A0A517MN22</accession>
<evidence type="ECO:0000256" key="1">
    <source>
        <dbReference type="SAM" id="Phobius"/>
    </source>
</evidence>
<gene>
    <name evidence="2" type="ORF">FF011L_50930</name>
</gene>
<name>A0A517MN22_9BACT</name>
<feature type="transmembrane region" description="Helical" evidence="1">
    <location>
        <begin position="528"/>
        <end position="550"/>
    </location>
</feature>
<dbReference type="OrthoDB" id="229421at2"/>
<keyword evidence="1" id="KW-0812">Transmembrane</keyword>
<proteinExistence type="predicted"/>
<dbReference type="PANTHER" id="PTHR43471">
    <property type="entry name" value="ABC TRANSPORTER PERMEASE"/>
    <property type="match status" value="1"/>
</dbReference>
<dbReference type="GO" id="GO:0140359">
    <property type="term" value="F:ABC-type transporter activity"/>
    <property type="evidence" value="ECO:0007669"/>
    <property type="project" value="InterPro"/>
</dbReference>
<feature type="transmembrane region" description="Helical" evidence="1">
    <location>
        <begin position="402"/>
        <end position="428"/>
    </location>
</feature>
<feature type="transmembrane region" description="Helical" evidence="1">
    <location>
        <begin position="472"/>
        <end position="495"/>
    </location>
</feature>
<dbReference type="EMBL" id="CP036262">
    <property type="protein sequence ID" value="QDS96285.1"/>
    <property type="molecule type" value="Genomic_DNA"/>
</dbReference>
<feature type="transmembrane region" description="Helical" evidence="1">
    <location>
        <begin position="440"/>
        <end position="460"/>
    </location>
</feature>
<evidence type="ECO:0000313" key="2">
    <source>
        <dbReference type="EMBL" id="QDS96285.1"/>
    </source>
</evidence>
<keyword evidence="1" id="KW-0472">Membrane</keyword>
<dbReference type="PANTHER" id="PTHR43471:SF12">
    <property type="entry name" value="HYPOTHETICAL MEMBRANE PROTEIN, CONSERVED"/>
    <property type="match status" value="1"/>
</dbReference>
<feature type="transmembrane region" description="Helical" evidence="1">
    <location>
        <begin position="174"/>
        <end position="197"/>
    </location>
</feature>
<reference evidence="2 3" key="1">
    <citation type="submission" date="2019-02" db="EMBL/GenBank/DDBJ databases">
        <title>Deep-cultivation of Planctomycetes and their phenomic and genomic characterization uncovers novel biology.</title>
        <authorList>
            <person name="Wiegand S."/>
            <person name="Jogler M."/>
            <person name="Boedeker C."/>
            <person name="Pinto D."/>
            <person name="Vollmers J."/>
            <person name="Rivas-Marin E."/>
            <person name="Kohn T."/>
            <person name="Peeters S.H."/>
            <person name="Heuer A."/>
            <person name="Rast P."/>
            <person name="Oberbeckmann S."/>
            <person name="Bunk B."/>
            <person name="Jeske O."/>
            <person name="Meyerdierks A."/>
            <person name="Storesund J.E."/>
            <person name="Kallscheuer N."/>
            <person name="Luecker S."/>
            <person name="Lage O.M."/>
            <person name="Pohl T."/>
            <person name="Merkel B.J."/>
            <person name="Hornburger P."/>
            <person name="Mueller R.-W."/>
            <person name="Bruemmer F."/>
            <person name="Labrenz M."/>
            <person name="Spormann A.M."/>
            <person name="Op den Camp H."/>
            <person name="Overmann J."/>
            <person name="Amann R."/>
            <person name="Jetten M.S.M."/>
            <person name="Mascher T."/>
            <person name="Medema M.H."/>
            <person name="Devos D.P."/>
            <person name="Kaster A.-K."/>
            <person name="Ovreas L."/>
            <person name="Rohde M."/>
            <person name="Galperin M.Y."/>
            <person name="Jogler C."/>
        </authorList>
    </citation>
    <scope>NUCLEOTIDE SEQUENCE [LARGE SCALE GENOMIC DNA]</scope>
    <source>
        <strain evidence="2 3">FF011L</strain>
    </source>
</reference>
<feature type="transmembrane region" description="Helical" evidence="1">
    <location>
        <begin position="556"/>
        <end position="578"/>
    </location>
</feature>
<dbReference type="AlphaFoldDB" id="A0A517MN22"/>
<keyword evidence="3" id="KW-1185">Reference proteome</keyword>
<dbReference type="KEGG" id="rml:FF011L_50930"/>
<feature type="transmembrane region" description="Helical" evidence="1">
    <location>
        <begin position="501"/>
        <end position="521"/>
    </location>
</feature>
<feature type="transmembrane region" description="Helical" evidence="1">
    <location>
        <begin position="144"/>
        <end position="167"/>
    </location>
</feature>
<protein>
    <submittedName>
        <fullName evidence="2">ABC-2 family transporter protein</fullName>
    </submittedName>
</protein>
<feature type="transmembrane region" description="Helical" evidence="1">
    <location>
        <begin position="232"/>
        <end position="254"/>
    </location>
</feature>
<feature type="transmembrane region" description="Helical" evidence="1">
    <location>
        <begin position="61"/>
        <end position="85"/>
    </location>
</feature>
<dbReference type="Proteomes" id="UP000320672">
    <property type="component" value="Chromosome"/>
</dbReference>
<feature type="transmembrane region" description="Helical" evidence="1">
    <location>
        <begin position="106"/>
        <end position="132"/>
    </location>
</feature>
<dbReference type="GO" id="GO:0005886">
    <property type="term" value="C:plasma membrane"/>
    <property type="evidence" value="ECO:0007669"/>
    <property type="project" value="UniProtKB-SubCell"/>
</dbReference>
<feature type="transmembrane region" description="Helical" evidence="1">
    <location>
        <begin position="317"/>
        <end position="338"/>
    </location>
</feature>
<evidence type="ECO:0000313" key="3">
    <source>
        <dbReference type="Proteomes" id="UP000320672"/>
    </source>
</evidence>
<dbReference type="RefSeq" id="WP_145354453.1">
    <property type="nucleotide sequence ID" value="NZ_CP036262.1"/>
</dbReference>